<keyword evidence="4 7" id="KW-0472">Membrane</keyword>
<evidence type="ECO:0000256" key="7">
    <source>
        <dbReference type="SAM" id="Phobius"/>
    </source>
</evidence>
<evidence type="ECO:0000256" key="5">
    <source>
        <dbReference type="SAM" id="Coils"/>
    </source>
</evidence>
<name>A0A0M6XS41_9RHOB</name>
<dbReference type="EMBL" id="CXPG01000020">
    <property type="protein sequence ID" value="CTQ33618.1"/>
    <property type="molecule type" value="Genomic_DNA"/>
</dbReference>
<comment type="subcellular location">
    <subcellularLocation>
        <location evidence="1">Membrane</location>
    </subcellularLocation>
</comment>
<feature type="coiled-coil region" evidence="5">
    <location>
        <begin position="308"/>
        <end position="335"/>
    </location>
</feature>
<evidence type="ECO:0000256" key="3">
    <source>
        <dbReference type="ARBA" id="ARBA00022989"/>
    </source>
</evidence>
<reference evidence="8 9" key="1">
    <citation type="submission" date="2015-07" db="EMBL/GenBank/DDBJ databases">
        <authorList>
            <person name="Noorani M."/>
        </authorList>
    </citation>
    <scope>NUCLEOTIDE SEQUENCE [LARGE SCALE GENOMIC DNA]</scope>
    <source>
        <strain evidence="8 9">CECT 5088</strain>
    </source>
</reference>
<dbReference type="Pfam" id="PF09731">
    <property type="entry name" value="Mitofilin"/>
    <property type="match status" value="1"/>
</dbReference>
<feature type="compositionally biased region" description="Basic and acidic residues" evidence="6">
    <location>
        <begin position="99"/>
        <end position="119"/>
    </location>
</feature>
<evidence type="ECO:0000256" key="6">
    <source>
        <dbReference type="SAM" id="MobiDB-lite"/>
    </source>
</evidence>
<keyword evidence="5" id="KW-0175">Coiled coil</keyword>
<sequence length="490" mass="51670">MARKTRRSTSADETGTPETGNLTEDKAADRALPDDVPPPDPRKDEARTEDEDATAEGKPDLPDDVPPPDPRQDEARPEDGEVTAEGKPDLPDDVPPPDPRQDEARAEDGEATVEGKPDLPDDVPPPDPRQDEGRPENGNTTAGQDAKADRPAGTLPAPVPPTDDARRGPGFVPLVLGGLVAGAIGYAVSAFVVHQDEGLDPARIDALTAEVAALQAVEPPEPVDLSPLKQGQTDLSSRLDALSDRVGALEDLPEPRTEAEATSTAEAVVDPLESTLDDLSSQVADLSDRLDERVSTLETDLGEATSGLDDVRARLSEVEAGLEEARTNAAAVRDQSQARAEETARNQIRLALQSGAPYVEPLTMLEGEAPAALAGPAETGVETQAALAQAFPPLARDALRVARRAQEATGVGSLFRNTFNPRSLEPREGDDPDAVLSRAEADVRAGDLDAALAEVETLPPDAQAVLEGWMERVRTRAAALSAADDYLQDG</sequence>
<evidence type="ECO:0000313" key="8">
    <source>
        <dbReference type="EMBL" id="CTQ33618.1"/>
    </source>
</evidence>
<feature type="compositionally biased region" description="Basic and acidic residues" evidence="6">
    <location>
        <begin position="70"/>
        <end position="90"/>
    </location>
</feature>
<dbReference type="InterPro" id="IPR019133">
    <property type="entry name" value="MIC60"/>
</dbReference>
<accession>A0A0M6XS41</accession>
<organism evidence="8 9">
    <name type="scientific">Jannaschia rubra</name>
    <dbReference type="NCBI Taxonomy" id="282197"/>
    <lineage>
        <taxon>Bacteria</taxon>
        <taxon>Pseudomonadati</taxon>
        <taxon>Pseudomonadota</taxon>
        <taxon>Alphaproteobacteria</taxon>
        <taxon>Rhodobacterales</taxon>
        <taxon>Roseobacteraceae</taxon>
        <taxon>Jannaschia</taxon>
    </lineage>
</organism>
<dbReference type="GO" id="GO:0016020">
    <property type="term" value="C:membrane"/>
    <property type="evidence" value="ECO:0007669"/>
    <property type="project" value="UniProtKB-SubCell"/>
</dbReference>
<feature type="compositionally biased region" description="Basic and acidic residues" evidence="6">
    <location>
        <begin position="23"/>
        <end position="33"/>
    </location>
</feature>
<evidence type="ECO:0000256" key="1">
    <source>
        <dbReference type="ARBA" id="ARBA00004370"/>
    </source>
</evidence>
<gene>
    <name evidence="8" type="ORF">JAN5088_02401</name>
</gene>
<dbReference type="OrthoDB" id="7659420at2"/>
<dbReference type="RefSeq" id="WP_055683009.1">
    <property type="nucleotide sequence ID" value="NZ_CXPG01000020.1"/>
</dbReference>
<dbReference type="Proteomes" id="UP000048908">
    <property type="component" value="Unassembled WGS sequence"/>
</dbReference>
<evidence type="ECO:0000313" key="9">
    <source>
        <dbReference type="Proteomes" id="UP000048908"/>
    </source>
</evidence>
<protein>
    <submittedName>
        <fullName evidence="8">Mitochondrial inner membrane protein</fullName>
    </submittedName>
</protein>
<keyword evidence="9" id="KW-1185">Reference proteome</keyword>
<feature type="region of interest" description="Disordered" evidence="6">
    <location>
        <begin position="1"/>
        <end position="173"/>
    </location>
</feature>
<evidence type="ECO:0000256" key="4">
    <source>
        <dbReference type="ARBA" id="ARBA00023136"/>
    </source>
</evidence>
<dbReference type="AlphaFoldDB" id="A0A0M6XS41"/>
<keyword evidence="2 7" id="KW-0812">Transmembrane</keyword>
<evidence type="ECO:0000256" key="2">
    <source>
        <dbReference type="ARBA" id="ARBA00022692"/>
    </source>
</evidence>
<dbReference type="Gene3D" id="1.10.287.1490">
    <property type="match status" value="1"/>
</dbReference>
<dbReference type="STRING" id="282197.SAMN04488517_102447"/>
<proteinExistence type="predicted"/>
<feature type="transmembrane region" description="Helical" evidence="7">
    <location>
        <begin position="171"/>
        <end position="193"/>
    </location>
</feature>
<feature type="compositionally biased region" description="Polar residues" evidence="6">
    <location>
        <begin position="11"/>
        <end position="22"/>
    </location>
</feature>
<keyword evidence="3 7" id="KW-1133">Transmembrane helix</keyword>